<feature type="domain" description="FAD-dependent oxidoreductase 2 FAD-binding" evidence="5">
    <location>
        <begin position="79"/>
        <end position="521"/>
    </location>
</feature>
<accession>A0A6N8JNA0</accession>
<dbReference type="Pfam" id="PF00890">
    <property type="entry name" value="FAD_binding_2"/>
    <property type="match status" value="1"/>
</dbReference>
<evidence type="ECO:0000256" key="3">
    <source>
        <dbReference type="ARBA" id="ARBA00022827"/>
    </source>
</evidence>
<reference evidence="6 7" key="1">
    <citation type="submission" date="2019-12" db="EMBL/GenBank/DDBJ databases">
        <title>Microbes associate with the intestines of laboratory mice.</title>
        <authorList>
            <person name="Navarre W."/>
            <person name="Wong E."/>
        </authorList>
    </citation>
    <scope>NUCLEOTIDE SEQUENCE [LARGE SCALE GENOMIC DNA]</scope>
    <source>
        <strain evidence="6 7">NM66_B29</strain>
    </source>
</reference>
<protein>
    <submittedName>
        <fullName evidence="6">FAD-dependent oxidoreductase</fullName>
    </submittedName>
</protein>
<dbReference type="PANTHER" id="PTHR43400">
    <property type="entry name" value="FUMARATE REDUCTASE"/>
    <property type="match status" value="1"/>
</dbReference>
<dbReference type="AlphaFoldDB" id="A0A6N8JNA0"/>
<keyword evidence="3" id="KW-0274">FAD</keyword>
<keyword evidence="2" id="KW-0285">Flavoprotein</keyword>
<dbReference type="RefSeq" id="WP_160346475.1">
    <property type="nucleotide sequence ID" value="NZ_WSRR01000018.1"/>
</dbReference>
<keyword evidence="4" id="KW-0560">Oxidoreductase</keyword>
<organism evidence="6 7">
    <name type="scientific">Adlercreutzia mucosicola</name>
    <dbReference type="NCBI Taxonomy" id="580026"/>
    <lineage>
        <taxon>Bacteria</taxon>
        <taxon>Bacillati</taxon>
        <taxon>Actinomycetota</taxon>
        <taxon>Coriobacteriia</taxon>
        <taxon>Eggerthellales</taxon>
        <taxon>Eggerthellaceae</taxon>
        <taxon>Adlercreutzia</taxon>
    </lineage>
</organism>
<dbReference type="PANTHER" id="PTHR43400:SF7">
    <property type="entry name" value="FAD-DEPENDENT OXIDOREDUCTASE 2 FAD BINDING DOMAIN-CONTAINING PROTEIN"/>
    <property type="match status" value="1"/>
</dbReference>
<gene>
    <name evidence="6" type="ORF">GKZ27_07760</name>
</gene>
<evidence type="ECO:0000256" key="2">
    <source>
        <dbReference type="ARBA" id="ARBA00022630"/>
    </source>
</evidence>
<proteinExistence type="predicted"/>
<dbReference type="PROSITE" id="PS51318">
    <property type="entry name" value="TAT"/>
    <property type="match status" value="1"/>
</dbReference>
<comment type="cofactor">
    <cofactor evidence="1">
        <name>FAD</name>
        <dbReference type="ChEBI" id="CHEBI:57692"/>
    </cofactor>
</comment>
<dbReference type="Gene3D" id="3.90.700.10">
    <property type="entry name" value="Succinate dehydrogenase/fumarate reductase flavoprotein, catalytic domain"/>
    <property type="match status" value="1"/>
</dbReference>
<name>A0A6N8JNA0_9ACTN</name>
<dbReference type="InterPro" id="IPR050315">
    <property type="entry name" value="FAD-oxidoreductase_2"/>
</dbReference>
<dbReference type="Proteomes" id="UP000463388">
    <property type="component" value="Unassembled WGS sequence"/>
</dbReference>
<evidence type="ECO:0000256" key="4">
    <source>
        <dbReference type="ARBA" id="ARBA00023002"/>
    </source>
</evidence>
<evidence type="ECO:0000256" key="1">
    <source>
        <dbReference type="ARBA" id="ARBA00001974"/>
    </source>
</evidence>
<evidence type="ECO:0000313" key="6">
    <source>
        <dbReference type="EMBL" id="MVX61348.1"/>
    </source>
</evidence>
<dbReference type="EMBL" id="WSRR01000018">
    <property type="protein sequence ID" value="MVX61348.1"/>
    <property type="molecule type" value="Genomic_DNA"/>
</dbReference>
<sequence length="550" mass="57832">MNAMGGISRRTLLQMGGLMGMGALATTALTACAPQKSADGAGALADTAGASGQDGPFAVPESMLQPEPITEFAETHDYDVVVVGAGLAGLSAVHTALEGGARVACVQNTAEMSTSGNMGGAIDLTTTSPAAVQACLSFLMEKSDYRSDRRLLNVWAQNSQEALAWWAEAAAAEGVESVPYESALHVHGYDVNLVANTYFHVKGSNNTAATAIKDGLAKQGAEFFFAMPAVQLRMEDGAVMGVICENESGEAVCFNASKGVILCTGDYSGNTPMREYLCPDLKGLNPSMESRDGSGLMMGIWAGAVMEPPCHAKMVHEGAKARVDVPFLNINQQGERFMCEGPMRTAYLNNFQRQLLADNGYENANAGRFFSILPGNWRQFAEEWIAEDPLAFSITGGAGDIQDSDLISAETIEDLVAAINAFKDEKKWDTPAIDAAAVKATVERYNELCAAGADDDFGKEARYLVPIDNGPYFAVARGGLSVPAILGGLIIDENGQCLNENQQPIAGLFAAGNASGPFFGGMDYPLDVLGLSVGRAITTGYVTGAYVAAL</sequence>
<dbReference type="Gene3D" id="3.50.50.60">
    <property type="entry name" value="FAD/NAD(P)-binding domain"/>
    <property type="match status" value="1"/>
</dbReference>
<dbReference type="InterPro" id="IPR036188">
    <property type="entry name" value="FAD/NAD-bd_sf"/>
</dbReference>
<comment type="caution">
    <text evidence="6">The sequence shown here is derived from an EMBL/GenBank/DDBJ whole genome shotgun (WGS) entry which is preliminary data.</text>
</comment>
<dbReference type="InterPro" id="IPR006311">
    <property type="entry name" value="TAT_signal"/>
</dbReference>
<keyword evidence="7" id="KW-1185">Reference proteome</keyword>
<dbReference type="GO" id="GO:0033765">
    <property type="term" value="F:steroid dehydrogenase activity, acting on the CH-CH group of donors"/>
    <property type="evidence" value="ECO:0007669"/>
    <property type="project" value="UniProtKB-ARBA"/>
</dbReference>
<dbReference type="OrthoDB" id="3169882at2"/>
<dbReference type="SUPFAM" id="SSF51905">
    <property type="entry name" value="FAD/NAD(P)-binding domain"/>
    <property type="match status" value="1"/>
</dbReference>
<dbReference type="InterPro" id="IPR003953">
    <property type="entry name" value="FAD-dep_OxRdtase_2_FAD-bd"/>
</dbReference>
<evidence type="ECO:0000259" key="5">
    <source>
        <dbReference type="Pfam" id="PF00890"/>
    </source>
</evidence>
<dbReference type="SUPFAM" id="SSF56425">
    <property type="entry name" value="Succinate dehydrogenase/fumarate reductase flavoprotein, catalytic domain"/>
    <property type="match status" value="1"/>
</dbReference>
<evidence type="ECO:0000313" key="7">
    <source>
        <dbReference type="Proteomes" id="UP000463388"/>
    </source>
</evidence>
<dbReference type="InterPro" id="IPR027477">
    <property type="entry name" value="Succ_DH/fumarate_Rdtase_cat_sf"/>
</dbReference>